<keyword evidence="2" id="KW-1185">Reference proteome</keyword>
<dbReference type="Proteomes" id="UP001497535">
    <property type="component" value="Unassembled WGS sequence"/>
</dbReference>
<proteinExistence type="predicted"/>
<accession>A0ACB0XZ46</accession>
<name>A0ACB0XZ46_MELEN</name>
<organism evidence="1 2">
    <name type="scientific">Meloidogyne enterolobii</name>
    <name type="common">Root-knot nematode worm</name>
    <name type="synonym">Meloidogyne mayaguensis</name>
    <dbReference type="NCBI Taxonomy" id="390850"/>
    <lineage>
        <taxon>Eukaryota</taxon>
        <taxon>Metazoa</taxon>
        <taxon>Ecdysozoa</taxon>
        <taxon>Nematoda</taxon>
        <taxon>Chromadorea</taxon>
        <taxon>Rhabditida</taxon>
        <taxon>Tylenchina</taxon>
        <taxon>Tylenchomorpha</taxon>
        <taxon>Tylenchoidea</taxon>
        <taxon>Meloidogynidae</taxon>
        <taxon>Meloidogyninae</taxon>
        <taxon>Meloidogyne</taxon>
    </lineage>
</organism>
<evidence type="ECO:0000313" key="2">
    <source>
        <dbReference type="Proteomes" id="UP001497535"/>
    </source>
</evidence>
<sequence>MCKRDVFSAESLSEFSSAYFSSFLINSCRLISKSLVFLENEYALRSSANNFIFTSFVSQKLGRSDMYIRKNNGPSIDPCGTPLFISIKSVL</sequence>
<protein>
    <submittedName>
        <fullName evidence="1">Uncharacterized protein</fullName>
    </submittedName>
</protein>
<comment type="caution">
    <text evidence="1">The sequence shown here is derived from an EMBL/GenBank/DDBJ whole genome shotgun (WGS) entry which is preliminary data.</text>
</comment>
<gene>
    <name evidence="1" type="ORF">MENTE1834_LOCUS5583</name>
</gene>
<dbReference type="EMBL" id="CAVMJV010000004">
    <property type="protein sequence ID" value="CAK5024722.1"/>
    <property type="molecule type" value="Genomic_DNA"/>
</dbReference>
<reference evidence="1" key="1">
    <citation type="submission" date="2023-11" db="EMBL/GenBank/DDBJ databases">
        <authorList>
            <person name="Poullet M."/>
        </authorList>
    </citation>
    <scope>NUCLEOTIDE SEQUENCE</scope>
    <source>
        <strain evidence="1">E1834</strain>
    </source>
</reference>
<evidence type="ECO:0000313" key="1">
    <source>
        <dbReference type="EMBL" id="CAK5024722.1"/>
    </source>
</evidence>